<dbReference type="Proteomes" id="UP000014174">
    <property type="component" value="Unassembled WGS sequence"/>
</dbReference>
<reference evidence="3 4" key="1">
    <citation type="journal article" date="2013" name="Genome Announc.">
        <title>Draft Genome Sequence of Arcticibacter svalbardensis Strain MN12-7T, a Member of the Family Sphingobacteriaceae Isolated from an Arctic Soil Sample.</title>
        <authorList>
            <person name="Shivaji S."/>
            <person name="Ara S."/>
            <person name="Prasad S."/>
            <person name="Manasa B.P."/>
            <person name="Begum Z."/>
            <person name="Singh A."/>
            <person name="Kumar Pinnaka A."/>
        </authorList>
    </citation>
    <scope>NUCLEOTIDE SEQUENCE [LARGE SCALE GENOMIC DNA]</scope>
    <source>
        <strain evidence="3 4">MN12-7</strain>
    </source>
</reference>
<feature type="transmembrane region" description="Helical" evidence="2">
    <location>
        <begin position="12"/>
        <end position="31"/>
    </location>
</feature>
<gene>
    <name evidence="3" type="ORF">ADIARSV_0158</name>
</gene>
<comment type="caution">
    <text evidence="3">The sequence shown here is derived from an EMBL/GenBank/DDBJ whole genome shotgun (WGS) entry which is preliminary data.</text>
</comment>
<feature type="compositionally biased region" description="Basic and acidic residues" evidence="1">
    <location>
        <begin position="79"/>
        <end position="89"/>
    </location>
</feature>
<keyword evidence="2" id="KW-1133">Transmembrane helix</keyword>
<proteinExistence type="predicted"/>
<name>R9GZ23_9SPHI</name>
<sequence length="89" mass="9956">MAFAQDGGYTAGPVIGILIGLALCVGLFLVLRSLMLWYWKIDSIVRNQEMTNEILKSISKSIEEGNKINKQTLNATPKPADDPRWDFTK</sequence>
<dbReference type="AlphaFoldDB" id="R9GZ23"/>
<evidence type="ECO:0000256" key="1">
    <source>
        <dbReference type="SAM" id="MobiDB-lite"/>
    </source>
</evidence>
<evidence type="ECO:0000313" key="4">
    <source>
        <dbReference type="Proteomes" id="UP000014174"/>
    </source>
</evidence>
<protein>
    <submittedName>
        <fullName evidence="3">Uncharacterized protein</fullName>
    </submittedName>
</protein>
<keyword evidence="2" id="KW-0472">Membrane</keyword>
<organism evidence="3 4">
    <name type="scientific">Arcticibacter svalbardensis MN12-7</name>
    <dbReference type="NCBI Taxonomy" id="1150600"/>
    <lineage>
        <taxon>Bacteria</taxon>
        <taxon>Pseudomonadati</taxon>
        <taxon>Bacteroidota</taxon>
        <taxon>Sphingobacteriia</taxon>
        <taxon>Sphingobacteriales</taxon>
        <taxon>Sphingobacteriaceae</taxon>
        <taxon>Arcticibacter</taxon>
    </lineage>
</organism>
<accession>R9GZ23</accession>
<keyword evidence="4" id="KW-1185">Reference proteome</keyword>
<dbReference type="EMBL" id="AQPN01000002">
    <property type="protein sequence ID" value="EOR96735.1"/>
    <property type="molecule type" value="Genomic_DNA"/>
</dbReference>
<keyword evidence="2" id="KW-0812">Transmembrane</keyword>
<evidence type="ECO:0000313" key="3">
    <source>
        <dbReference type="EMBL" id="EOR96735.1"/>
    </source>
</evidence>
<feature type="region of interest" description="Disordered" evidence="1">
    <location>
        <begin position="70"/>
        <end position="89"/>
    </location>
</feature>
<evidence type="ECO:0000256" key="2">
    <source>
        <dbReference type="SAM" id="Phobius"/>
    </source>
</evidence>